<accession>A0A644TNL8</accession>
<reference evidence="3" key="1">
    <citation type="submission" date="2019-08" db="EMBL/GenBank/DDBJ databases">
        <authorList>
            <person name="Kucharzyk K."/>
            <person name="Murdoch R.W."/>
            <person name="Higgins S."/>
            <person name="Loffler F."/>
        </authorList>
    </citation>
    <scope>NUCLEOTIDE SEQUENCE</scope>
</reference>
<dbReference type="PANTHER" id="PTHR39160:SF4">
    <property type="entry name" value="RESUSCITATION-PROMOTING FACTOR RPFB"/>
    <property type="match status" value="1"/>
</dbReference>
<comment type="caution">
    <text evidence="3">The sequence shown here is derived from an EMBL/GenBank/DDBJ whole genome shotgun (WGS) entry which is preliminary data.</text>
</comment>
<dbReference type="InterPro" id="IPR059180">
    <property type="entry name" value="3D_YorM"/>
</dbReference>
<dbReference type="AlphaFoldDB" id="A0A644TNL8"/>
<gene>
    <name evidence="3" type="ORF">SDC9_13565</name>
</gene>
<dbReference type="GO" id="GO:0004553">
    <property type="term" value="F:hydrolase activity, hydrolyzing O-glycosyl compounds"/>
    <property type="evidence" value="ECO:0007669"/>
    <property type="project" value="InterPro"/>
</dbReference>
<dbReference type="PANTHER" id="PTHR39160">
    <property type="entry name" value="CELL WALL-BINDING PROTEIN YOCH"/>
    <property type="match status" value="1"/>
</dbReference>
<dbReference type="EMBL" id="VSSQ01000039">
    <property type="protein sequence ID" value="MPL67862.1"/>
    <property type="molecule type" value="Genomic_DNA"/>
</dbReference>
<feature type="domain" description="3D" evidence="2">
    <location>
        <begin position="121"/>
        <end position="183"/>
    </location>
</feature>
<name>A0A644TNL8_9ZZZZ</name>
<dbReference type="GO" id="GO:0009254">
    <property type="term" value="P:peptidoglycan turnover"/>
    <property type="evidence" value="ECO:0007669"/>
    <property type="project" value="InterPro"/>
</dbReference>
<dbReference type="InterPro" id="IPR051933">
    <property type="entry name" value="Resuscitation_pf_RpfB"/>
</dbReference>
<organism evidence="3">
    <name type="scientific">bioreactor metagenome</name>
    <dbReference type="NCBI Taxonomy" id="1076179"/>
    <lineage>
        <taxon>unclassified sequences</taxon>
        <taxon>metagenomes</taxon>
        <taxon>ecological metagenomes</taxon>
    </lineage>
</organism>
<proteinExistence type="predicted"/>
<sequence>MKHKHKRHRAISRIHKKFRNLAAAVAGAAILSGAMLPGIPAATVHAAANTTTGTPPIEATQQINQERPAADNKVSLNAKNAPPKYEKVLSVKATAYAPGPHDNDQWGNKTYTGEQIRPGIIAVDPDVIPLGSQVYIQYPNGHGEYAVASDTGGAIKGNRIDVAKWTVNEAEDFGIQHVKVFVVSTPEKA</sequence>
<dbReference type="SUPFAM" id="SSF50685">
    <property type="entry name" value="Barwin-like endoglucanases"/>
    <property type="match status" value="1"/>
</dbReference>
<dbReference type="InterPro" id="IPR010611">
    <property type="entry name" value="3D_dom"/>
</dbReference>
<evidence type="ECO:0000259" key="2">
    <source>
        <dbReference type="Pfam" id="PF06725"/>
    </source>
</evidence>
<dbReference type="InterPro" id="IPR036908">
    <property type="entry name" value="RlpA-like_sf"/>
</dbReference>
<dbReference type="GO" id="GO:0019867">
    <property type="term" value="C:outer membrane"/>
    <property type="evidence" value="ECO:0007669"/>
    <property type="project" value="InterPro"/>
</dbReference>
<dbReference type="Gene3D" id="2.40.40.10">
    <property type="entry name" value="RlpA-like domain"/>
    <property type="match status" value="1"/>
</dbReference>
<protein>
    <recommendedName>
        <fullName evidence="2">3D domain-containing protein</fullName>
    </recommendedName>
</protein>
<evidence type="ECO:0000313" key="3">
    <source>
        <dbReference type="EMBL" id="MPL67862.1"/>
    </source>
</evidence>
<keyword evidence="1" id="KW-0732">Signal</keyword>
<dbReference type="Pfam" id="PF06725">
    <property type="entry name" value="3D"/>
    <property type="match status" value="1"/>
</dbReference>
<evidence type="ECO:0000256" key="1">
    <source>
        <dbReference type="ARBA" id="ARBA00022729"/>
    </source>
</evidence>
<dbReference type="CDD" id="cd14667">
    <property type="entry name" value="3D_containing_proteins"/>
    <property type="match status" value="1"/>
</dbReference>